<reference evidence="2" key="1">
    <citation type="submission" date="2017-06" db="EMBL/GenBank/DDBJ databases">
        <authorList>
            <person name="Varghese N."/>
            <person name="Submissions S."/>
        </authorList>
    </citation>
    <scope>NUCLEOTIDE SEQUENCE [LARGE SCALE GENOMIC DNA]</scope>
    <source>
        <strain evidence="2">Ca-68</strain>
    </source>
</reference>
<gene>
    <name evidence="1" type="ORF">SAMN05192560_0758</name>
</gene>
<accession>A0A238YS37</accession>
<proteinExistence type="predicted"/>
<sequence>MEKNEYLIRNVFRVALLFSLWWIGYEIKNEIPSTWGVEQEIRGVAIEVGDLKYRLDNINNSIIMNH</sequence>
<dbReference type="Proteomes" id="UP000198305">
    <property type="component" value="Unassembled WGS sequence"/>
</dbReference>
<keyword evidence="2" id="KW-1185">Reference proteome</keyword>
<organism evidence="1 2">
    <name type="scientific">Methylobacillus rhizosphaerae</name>
    <dbReference type="NCBI Taxonomy" id="551994"/>
    <lineage>
        <taxon>Bacteria</taxon>
        <taxon>Pseudomonadati</taxon>
        <taxon>Pseudomonadota</taxon>
        <taxon>Betaproteobacteria</taxon>
        <taxon>Nitrosomonadales</taxon>
        <taxon>Methylophilaceae</taxon>
        <taxon>Methylobacillus</taxon>
    </lineage>
</organism>
<protein>
    <submittedName>
        <fullName evidence="1">Uncharacterized protein</fullName>
    </submittedName>
</protein>
<dbReference type="AlphaFoldDB" id="A0A238YS37"/>
<name>A0A238YS37_9PROT</name>
<dbReference type="RefSeq" id="WP_143738683.1">
    <property type="nucleotide sequence ID" value="NZ_FZOA01000003.1"/>
</dbReference>
<evidence type="ECO:0000313" key="1">
    <source>
        <dbReference type="EMBL" id="SNR73474.1"/>
    </source>
</evidence>
<dbReference type="EMBL" id="FZOA01000003">
    <property type="protein sequence ID" value="SNR73474.1"/>
    <property type="molecule type" value="Genomic_DNA"/>
</dbReference>
<evidence type="ECO:0000313" key="2">
    <source>
        <dbReference type="Proteomes" id="UP000198305"/>
    </source>
</evidence>